<dbReference type="Pfam" id="PF10006">
    <property type="entry name" value="DUF2249"/>
    <property type="match status" value="1"/>
</dbReference>
<dbReference type="Gene3D" id="3.30.110.40">
    <property type="entry name" value="TusA-like domain"/>
    <property type="match status" value="1"/>
</dbReference>
<keyword evidence="3" id="KW-1185">Reference proteome</keyword>
<dbReference type="AlphaFoldDB" id="A0A1I4TR84"/>
<evidence type="ECO:0000259" key="1">
    <source>
        <dbReference type="Pfam" id="PF10006"/>
    </source>
</evidence>
<dbReference type="RefSeq" id="WP_093390702.1">
    <property type="nucleotide sequence ID" value="NZ_FOTW01000033.1"/>
</dbReference>
<dbReference type="STRING" id="758825.SAMN02982985_05310"/>
<reference evidence="2 3" key="1">
    <citation type="submission" date="2016-10" db="EMBL/GenBank/DDBJ databases">
        <authorList>
            <person name="de Groot N.N."/>
        </authorList>
    </citation>
    <scope>NUCLEOTIDE SEQUENCE [LARGE SCALE GENOMIC DNA]</scope>
    <source>
        <strain evidence="2 3">ATCC 43154</strain>
    </source>
</reference>
<protein>
    <submittedName>
        <fullName evidence="2">Uncharacterized conserved protein</fullName>
    </submittedName>
</protein>
<dbReference type="SUPFAM" id="SSF64307">
    <property type="entry name" value="SirA-like"/>
    <property type="match status" value="1"/>
</dbReference>
<feature type="domain" description="DUF2249" evidence="1">
    <location>
        <begin position="18"/>
        <end position="82"/>
    </location>
</feature>
<gene>
    <name evidence="2" type="ORF">SAMN02982985_05310</name>
</gene>
<evidence type="ECO:0000313" key="3">
    <source>
        <dbReference type="Proteomes" id="UP000199470"/>
    </source>
</evidence>
<dbReference type="Proteomes" id="UP000199470">
    <property type="component" value="Unassembled WGS sequence"/>
</dbReference>
<sequence length="97" mass="11070">MNAPYDDNHNGEWEETILDVGGLAPPEPMVRVLDALDHLGPNQRLCVLIDREPHPLYGILEKNGYAHRTTARADYRYEVRIWEPVRGTLPGQAERPL</sequence>
<organism evidence="2 3">
    <name type="scientific">Rugamonas rubra</name>
    <dbReference type="NCBI Taxonomy" id="758825"/>
    <lineage>
        <taxon>Bacteria</taxon>
        <taxon>Pseudomonadati</taxon>
        <taxon>Pseudomonadota</taxon>
        <taxon>Betaproteobacteria</taxon>
        <taxon>Burkholderiales</taxon>
        <taxon>Oxalobacteraceae</taxon>
        <taxon>Telluria group</taxon>
        <taxon>Rugamonas</taxon>
    </lineage>
</organism>
<dbReference type="OrthoDB" id="151621at2"/>
<proteinExistence type="predicted"/>
<evidence type="ECO:0000313" key="2">
    <source>
        <dbReference type="EMBL" id="SFM79185.1"/>
    </source>
</evidence>
<dbReference type="EMBL" id="FOTW01000033">
    <property type="protein sequence ID" value="SFM79185.1"/>
    <property type="molecule type" value="Genomic_DNA"/>
</dbReference>
<accession>A0A1I4TR84</accession>
<name>A0A1I4TR84_9BURK</name>
<dbReference type="InterPro" id="IPR036868">
    <property type="entry name" value="TusA-like_sf"/>
</dbReference>
<dbReference type="InterPro" id="IPR018720">
    <property type="entry name" value="DUF2249"/>
</dbReference>